<keyword evidence="6" id="KW-0256">Endoplasmic reticulum</keyword>
<comment type="pathway">
    <text evidence="4">Sphingolipid metabolism.</text>
</comment>
<dbReference type="GO" id="GO:0030149">
    <property type="term" value="P:sphingolipid catabolic process"/>
    <property type="evidence" value="ECO:0007669"/>
    <property type="project" value="TreeGrafter"/>
</dbReference>
<dbReference type="InterPro" id="IPR015422">
    <property type="entry name" value="PyrdxlP-dep_Trfase_small"/>
</dbReference>
<dbReference type="Gene3D" id="3.90.1150.10">
    <property type="entry name" value="Aspartate Aminotransferase, domain 1"/>
    <property type="match status" value="1"/>
</dbReference>
<dbReference type="InterPro" id="IPR015424">
    <property type="entry name" value="PyrdxlP-dep_Trfase"/>
</dbReference>
<keyword evidence="10" id="KW-0443">Lipid metabolism</keyword>
<dbReference type="GO" id="GO:0019752">
    <property type="term" value="P:carboxylic acid metabolic process"/>
    <property type="evidence" value="ECO:0007669"/>
    <property type="project" value="InterPro"/>
</dbReference>
<protein>
    <recommendedName>
        <fullName evidence="14">sphinganine-1-phosphate aldolase</fullName>
        <ecNumber evidence="14">4.1.2.27</ecNumber>
    </recommendedName>
    <alternativeName>
        <fullName evidence="15">Sphingosine-1-phosphate aldolase</fullName>
    </alternativeName>
</protein>
<comment type="pathway">
    <text evidence="3">Lipid metabolism; sphingolipid metabolism.</text>
</comment>
<keyword evidence="7 16" id="KW-0663">Pyridoxal phosphate</keyword>
<keyword evidence="9" id="KW-1133">Transmembrane helix</keyword>
<dbReference type="GO" id="GO:0008117">
    <property type="term" value="F:sphinganine-1-phosphate aldolase activity"/>
    <property type="evidence" value="ECO:0007669"/>
    <property type="project" value="UniProtKB-EC"/>
</dbReference>
<feature type="modified residue" description="N6-(pyridoxal phosphate)lysine" evidence="16">
    <location>
        <position position="357"/>
    </location>
</feature>
<dbReference type="PANTHER" id="PTHR42735:SF15">
    <property type="entry name" value="SPHINGOSINE PHOSPHATE LYASE"/>
    <property type="match status" value="1"/>
</dbReference>
<evidence type="ECO:0000256" key="10">
    <source>
        <dbReference type="ARBA" id="ARBA00023098"/>
    </source>
</evidence>
<proteinExistence type="inferred from homology"/>
<evidence type="ECO:0000256" key="13">
    <source>
        <dbReference type="ARBA" id="ARBA00038302"/>
    </source>
</evidence>
<dbReference type="WBParaSite" id="ACRNAN_scaffold1795.g15680.t1">
    <property type="protein sequence ID" value="ACRNAN_scaffold1795.g15680.t1"/>
    <property type="gene ID" value="ACRNAN_scaffold1795.g15680"/>
</dbReference>
<name>A0A914D2P8_9BILA</name>
<dbReference type="InterPro" id="IPR015421">
    <property type="entry name" value="PyrdxlP-dep_Trfase_major"/>
</dbReference>
<evidence type="ECO:0000313" key="19">
    <source>
        <dbReference type="WBParaSite" id="ACRNAN_scaffold1795.g15680.t1"/>
    </source>
</evidence>
<dbReference type="InterPro" id="IPR050477">
    <property type="entry name" value="GrpII_AminoAcid_Decarb"/>
</dbReference>
<dbReference type="Proteomes" id="UP000887540">
    <property type="component" value="Unplaced"/>
</dbReference>
<dbReference type="GO" id="GO:0005789">
    <property type="term" value="C:endoplasmic reticulum membrane"/>
    <property type="evidence" value="ECO:0007669"/>
    <property type="project" value="UniProtKB-SubCell"/>
</dbReference>
<dbReference type="GO" id="GO:0030170">
    <property type="term" value="F:pyridoxal phosphate binding"/>
    <property type="evidence" value="ECO:0007669"/>
    <property type="project" value="InterPro"/>
</dbReference>
<evidence type="ECO:0000256" key="11">
    <source>
        <dbReference type="ARBA" id="ARBA00023136"/>
    </source>
</evidence>
<evidence type="ECO:0000256" key="15">
    <source>
        <dbReference type="ARBA" id="ARBA00042568"/>
    </source>
</evidence>
<comment type="similarity">
    <text evidence="13">Belongs to the group II decarboxylase family. Sphingosine-1-phosphate lyase subfamily.</text>
</comment>
<dbReference type="PANTHER" id="PTHR42735">
    <property type="match status" value="1"/>
</dbReference>
<dbReference type="FunFam" id="3.40.640.10:FF:000020">
    <property type="entry name" value="sphingosine-1-phosphate lyase 1"/>
    <property type="match status" value="1"/>
</dbReference>
<evidence type="ECO:0000256" key="1">
    <source>
        <dbReference type="ARBA" id="ARBA00001933"/>
    </source>
</evidence>
<dbReference type="Pfam" id="PF00282">
    <property type="entry name" value="Pyridoxal_deC"/>
    <property type="match status" value="1"/>
</dbReference>
<evidence type="ECO:0000256" key="8">
    <source>
        <dbReference type="ARBA" id="ARBA00022919"/>
    </source>
</evidence>
<comment type="cofactor">
    <cofactor evidence="1 16 17">
        <name>pyridoxal 5'-phosphate</name>
        <dbReference type="ChEBI" id="CHEBI:597326"/>
    </cofactor>
</comment>
<keyword evidence="12 17" id="KW-0456">Lyase</keyword>
<reference evidence="19" key="1">
    <citation type="submission" date="2022-11" db="UniProtKB">
        <authorList>
            <consortium name="WormBaseParasite"/>
        </authorList>
    </citation>
    <scope>IDENTIFICATION</scope>
</reference>
<dbReference type="Gene3D" id="6.10.140.2150">
    <property type="match status" value="1"/>
</dbReference>
<evidence type="ECO:0000256" key="5">
    <source>
        <dbReference type="ARBA" id="ARBA00022692"/>
    </source>
</evidence>
<keyword evidence="5" id="KW-0812">Transmembrane</keyword>
<evidence type="ECO:0000256" key="2">
    <source>
        <dbReference type="ARBA" id="ARBA00004389"/>
    </source>
</evidence>
<dbReference type="Gene3D" id="3.40.640.10">
    <property type="entry name" value="Type I PLP-dependent aspartate aminotransferase-like (Major domain)"/>
    <property type="match status" value="1"/>
</dbReference>
<keyword evidence="18" id="KW-1185">Reference proteome</keyword>
<evidence type="ECO:0000256" key="16">
    <source>
        <dbReference type="PIRSR" id="PIRSR602129-50"/>
    </source>
</evidence>
<evidence type="ECO:0000313" key="18">
    <source>
        <dbReference type="Proteomes" id="UP000887540"/>
    </source>
</evidence>
<dbReference type="FunFam" id="6.10.140.2150:FF:000001">
    <property type="entry name" value="Sphingosine-1-phosphate lyase 1"/>
    <property type="match status" value="1"/>
</dbReference>
<dbReference type="SUPFAM" id="SSF53383">
    <property type="entry name" value="PLP-dependent transferases"/>
    <property type="match status" value="1"/>
</dbReference>
<dbReference type="EC" id="4.1.2.27" evidence="14"/>
<evidence type="ECO:0000256" key="7">
    <source>
        <dbReference type="ARBA" id="ARBA00022898"/>
    </source>
</evidence>
<comment type="subcellular location">
    <subcellularLocation>
        <location evidence="2">Endoplasmic reticulum membrane</location>
        <topology evidence="2">Single-pass membrane protein</topology>
    </subcellularLocation>
</comment>
<evidence type="ECO:0000256" key="3">
    <source>
        <dbReference type="ARBA" id="ARBA00004760"/>
    </source>
</evidence>
<sequence length="566" mass="64142">MIPRIDHYLKMEIAKNFLLLSGETLQIFAHLVEKQLQDIEKSHLLVATLFLTFLITLFGRFRDARKSITTVVKDKFFKVVRSIPYVQKKIDEEIEKIRVDLSHSIHASDNSGVFCSKLPEMGMKTEQVVEMADLYTKMESPKYLEGRVSGAVFSDESEEEMKVYTEVFKRFAWSNPLWPKLFPGVRKMEAEVIRMCCDLMNGGEEACGTMSTGGSMSIILACLAHRNRAYKRGVTKPEIILPSSAHAAFYKAAELFCMHVVEIPVEKKDHKVDPRKIKKSINKNTAMIVGSTPNFPYGSMDDIETISEIAYKYDVPLHVDACLGGFILPFLNASEYEIPKFDFRLRGVCSMSADTHKYGLTPKGSSVVLYKSKEYLHNQYFCHTDWQGGIYASPTLEGSRAGVNIALCWATMLYHGKSSYEQKARAVVDTTRKIRDGIKNIPELKLQGASDICIVSFTSDKIDIHRFQDMMNRREWQLSALQFPSGVHLMVTLNHTKEGVVDEFLSDCREVVKNIVDNPSKKAEGAAALYGMAQKIPDRSIVREFANAYLDTCYSEPPFVKKTRLE</sequence>
<evidence type="ECO:0000256" key="17">
    <source>
        <dbReference type="RuleBase" id="RU000382"/>
    </source>
</evidence>
<dbReference type="InterPro" id="IPR002129">
    <property type="entry name" value="PyrdxlP-dep_de-COase"/>
</dbReference>
<organism evidence="18 19">
    <name type="scientific">Acrobeloides nanus</name>
    <dbReference type="NCBI Taxonomy" id="290746"/>
    <lineage>
        <taxon>Eukaryota</taxon>
        <taxon>Metazoa</taxon>
        <taxon>Ecdysozoa</taxon>
        <taxon>Nematoda</taxon>
        <taxon>Chromadorea</taxon>
        <taxon>Rhabditida</taxon>
        <taxon>Tylenchina</taxon>
        <taxon>Cephalobomorpha</taxon>
        <taxon>Cephaloboidea</taxon>
        <taxon>Cephalobidae</taxon>
        <taxon>Acrobeloides</taxon>
    </lineage>
</organism>
<keyword evidence="11" id="KW-0472">Membrane</keyword>
<accession>A0A914D2P8</accession>
<keyword evidence="8" id="KW-0746">Sphingolipid metabolism</keyword>
<dbReference type="AlphaFoldDB" id="A0A914D2P8"/>
<evidence type="ECO:0000256" key="9">
    <source>
        <dbReference type="ARBA" id="ARBA00022989"/>
    </source>
</evidence>
<evidence type="ECO:0000256" key="4">
    <source>
        <dbReference type="ARBA" id="ARBA00004991"/>
    </source>
</evidence>
<evidence type="ECO:0000256" key="12">
    <source>
        <dbReference type="ARBA" id="ARBA00023239"/>
    </source>
</evidence>
<evidence type="ECO:0000256" key="6">
    <source>
        <dbReference type="ARBA" id="ARBA00022824"/>
    </source>
</evidence>
<evidence type="ECO:0000256" key="14">
    <source>
        <dbReference type="ARBA" id="ARBA00038965"/>
    </source>
</evidence>